<sequence>MNEYFQFLEKYNLWGGNTPQLGFIRHEYTDKIIEYIGNRLVKVLVGQRRVGKSYLLRQIAARLVADGVDQRNIFLVNRELTDFDFLQTYKDLDALFKLYLERVHPLGKVYLFIDEVQNIEGWERFVNSYSQDYMNEYELFVSGSNSSMLSGELATLLSGRYVNFVVFPLSYTEFAGITGKSLDKQSYVEYLQSGGMPELFSLSQAEALRNYVSALKDTVLLRDVIQRYSIKDARLLEDIFVYIVNNASNLLSVRNIVNYFKSRGQKTSYETVSAYLKFIEEAYLIHRAERYNIKGRETIAGNCKYYVNDLSFYNYLYRGFSYGAGYQLENLLYLDLRRKGYDVYVGSVKDKEVDFVAIKGDRTIYVQSTYLLFDEITVKREYAPLEAIDDNYEKYLVSLDDIALPSKEGIRHIQAWNFDSVI</sequence>
<evidence type="ECO:0000259" key="1">
    <source>
        <dbReference type="Pfam" id="PF13173"/>
    </source>
</evidence>
<dbReference type="RefSeq" id="WP_007762860.1">
    <property type="nucleotide sequence ID" value="NZ_AKBZ01000004.1"/>
</dbReference>
<dbReference type="InterPro" id="IPR027417">
    <property type="entry name" value="P-loop_NTPase"/>
</dbReference>
<dbReference type="OrthoDB" id="9801840at2"/>
<organism evidence="3 4">
    <name type="scientific">Bacteroides finegoldii CL09T03C10</name>
    <dbReference type="NCBI Taxonomy" id="997888"/>
    <lineage>
        <taxon>Bacteria</taxon>
        <taxon>Pseudomonadati</taxon>
        <taxon>Bacteroidota</taxon>
        <taxon>Bacteroidia</taxon>
        <taxon>Bacteroidales</taxon>
        <taxon>Bacteroidaceae</taxon>
        <taxon>Bacteroides</taxon>
    </lineage>
</organism>
<reference evidence="3 4" key="1">
    <citation type="submission" date="2012-02" db="EMBL/GenBank/DDBJ databases">
        <title>The Genome Sequence of Bacteroides finegoldii CL09T03C10.</title>
        <authorList>
            <consortium name="The Broad Institute Genome Sequencing Platform"/>
            <person name="Earl A."/>
            <person name="Ward D."/>
            <person name="Feldgarden M."/>
            <person name="Gevers D."/>
            <person name="Zitomersky N.L."/>
            <person name="Coyne M.J."/>
            <person name="Comstock L.E."/>
            <person name="Young S.K."/>
            <person name="Zeng Q."/>
            <person name="Gargeya S."/>
            <person name="Fitzgerald M."/>
            <person name="Haas B."/>
            <person name="Abouelleil A."/>
            <person name="Alvarado L."/>
            <person name="Arachchi H.M."/>
            <person name="Berlin A."/>
            <person name="Chapman S.B."/>
            <person name="Gearin G."/>
            <person name="Goldberg J."/>
            <person name="Griggs A."/>
            <person name="Gujja S."/>
            <person name="Hansen M."/>
            <person name="Heiman D."/>
            <person name="Howarth C."/>
            <person name="Larimer J."/>
            <person name="Lui A."/>
            <person name="MacDonald P.J.P."/>
            <person name="McCowen C."/>
            <person name="Montmayeur A."/>
            <person name="Murphy C."/>
            <person name="Neiman D."/>
            <person name="Pearson M."/>
            <person name="Priest M."/>
            <person name="Roberts A."/>
            <person name="Saif S."/>
            <person name="Shea T."/>
            <person name="Sisk P."/>
            <person name="Stolte C."/>
            <person name="Sykes S."/>
            <person name="Wortman J."/>
            <person name="Nusbaum C."/>
            <person name="Birren B."/>
        </authorList>
    </citation>
    <scope>NUCLEOTIDE SEQUENCE [LARGE SCALE GENOMIC DNA]</scope>
    <source>
        <strain evidence="3 4">CL09T03C10</strain>
    </source>
</reference>
<dbReference type="InterPro" id="IPR041682">
    <property type="entry name" value="AAA_14"/>
</dbReference>
<accession>K5CMC5</accession>
<protein>
    <submittedName>
        <fullName evidence="3">Uncharacterized protein</fullName>
    </submittedName>
</protein>
<feature type="domain" description="AAA" evidence="1">
    <location>
        <begin position="39"/>
        <end position="174"/>
    </location>
</feature>
<dbReference type="PANTHER" id="PTHR33295">
    <property type="entry name" value="ATPASE"/>
    <property type="match status" value="1"/>
</dbReference>
<dbReference type="PANTHER" id="PTHR33295:SF20">
    <property type="entry name" value="ATPASE"/>
    <property type="match status" value="1"/>
</dbReference>
<dbReference type="EMBL" id="AGXW01000008">
    <property type="protein sequence ID" value="EKJ90926.1"/>
    <property type="molecule type" value="Genomic_DNA"/>
</dbReference>
<evidence type="ECO:0000313" key="3">
    <source>
        <dbReference type="EMBL" id="EKJ90926.1"/>
    </source>
</evidence>
<dbReference type="Gene3D" id="3.40.50.300">
    <property type="entry name" value="P-loop containing nucleotide triphosphate hydrolases"/>
    <property type="match status" value="1"/>
</dbReference>
<dbReference type="Proteomes" id="UP000007995">
    <property type="component" value="Unassembled WGS sequence"/>
</dbReference>
<evidence type="ECO:0000259" key="2">
    <source>
        <dbReference type="Pfam" id="PF13635"/>
    </source>
</evidence>
<dbReference type="HOGENOM" id="CLU_041527_1_1_10"/>
<feature type="domain" description="DUF4143" evidence="2">
    <location>
        <begin position="222"/>
        <end position="366"/>
    </location>
</feature>
<evidence type="ECO:0000313" key="4">
    <source>
        <dbReference type="Proteomes" id="UP000007995"/>
    </source>
</evidence>
<dbReference type="Pfam" id="PF13635">
    <property type="entry name" value="DUF4143"/>
    <property type="match status" value="1"/>
</dbReference>
<dbReference type="Pfam" id="PF13173">
    <property type="entry name" value="AAA_14"/>
    <property type="match status" value="1"/>
</dbReference>
<gene>
    <name evidence="3" type="ORF">HMPREF1057_02228</name>
</gene>
<comment type="caution">
    <text evidence="3">The sequence shown here is derived from an EMBL/GenBank/DDBJ whole genome shotgun (WGS) entry which is preliminary data.</text>
</comment>
<dbReference type="SUPFAM" id="SSF52540">
    <property type="entry name" value="P-loop containing nucleoside triphosphate hydrolases"/>
    <property type="match status" value="1"/>
</dbReference>
<dbReference type="AlphaFoldDB" id="K5CMC5"/>
<proteinExistence type="predicted"/>
<dbReference type="InterPro" id="IPR025420">
    <property type="entry name" value="DUF4143"/>
</dbReference>
<name>K5CMC5_9BACE</name>